<feature type="transmembrane region" description="Helical" evidence="2">
    <location>
        <begin position="111"/>
        <end position="133"/>
    </location>
</feature>
<feature type="region of interest" description="Disordered" evidence="1">
    <location>
        <begin position="209"/>
        <end position="235"/>
    </location>
</feature>
<dbReference type="Pfam" id="PF05512">
    <property type="entry name" value="AWPM-19"/>
    <property type="match status" value="1"/>
</dbReference>
<keyword evidence="2" id="KW-0812">Transmembrane</keyword>
<keyword evidence="2" id="KW-1133">Transmembrane helix</keyword>
<dbReference type="Proteomes" id="UP000604825">
    <property type="component" value="Unassembled WGS sequence"/>
</dbReference>
<dbReference type="EMBL" id="CAJGYO010000006">
    <property type="protein sequence ID" value="CAD6234675.1"/>
    <property type="molecule type" value="Genomic_DNA"/>
</dbReference>
<protein>
    <submittedName>
        <fullName evidence="3">Uncharacterized protein</fullName>
    </submittedName>
</protein>
<dbReference type="OrthoDB" id="695571at2759"/>
<comment type="caution">
    <text evidence="3">The sequence shown here is derived from an EMBL/GenBank/DDBJ whole genome shotgun (WGS) entry which is preliminary data.</text>
</comment>
<accession>A0A811P2J2</accession>
<keyword evidence="2" id="KW-0472">Membrane</keyword>
<dbReference type="InterPro" id="IPR008390">
    <property type="entry name" value="AWPM-19"/>
</dbReference>
<feature type="compositionally biased region" description="Basic residues" evidence="1">
    <location>
        <begin position="216"/>
        <end position="226"/>
    </location>
</feature>
<dbReference type="AlphaFoldDB" id="A0A811P2J2"/>
<feature type="transmembrane region" description="Helical" evidence="2">
    <location>
        <begin position="20"/>
        <end position="39"/>
    </location>
</feature>
<dbReference type="PANTHER" id="PTHR33294:SF4">
    <property type="entry name" value="AWPM-19-LIKE FAMILY PROTEIN, EXPRESSED"/>
    <property type="match status" value="1"/>
</dbReference>
<feature type="transmembrane region" description="Helical" evidence="2">
    <location>
        <begin position="81"/>
        <end position="99"/>
    </location>
</feature>
<dbReference type="PANTHER" id="PTHR33294">
    <property type="entry name" value="AWPM-19-LIKE FAMILY PROTEIN"/>
    <property type="match status" value="1"/>
</dbReference>
<proteinExistence type="predicted"/>
<evidence type="ECO:0000313" key="3">
    <source>
        <dbReference type="EMBL" id="CAD6234675.1"/>
    </source>
</evidence>
<evidence type="ECO:0000313" key="4">
    <source>
        <dbReference type="Proteomes" id="UP000604825"/>
    </source>
</evidence>
<name>A0A811P2J2_9POAL</name>
<sequence length="235" mass="24217">MALLSLEALGRRNVHVAGPLLLLNLALYVSMTGFASWALNSFVDDIGDQEYYPPADDACMCTGTPAGAAPRSAGDEATLHFIQFALLAAVLGSAAKAAAAFHARASWRPQGLAAAAALGTVAWAATALALGLACKEMRAAAAAVRGWQMRALEAITATLAVTQLAYVLMLHRAAAADSDVDVDADAAAAAGDQCEPGCSAATEGEDVDCQHAQQQHGRHHHHHHRQGGGPSCSVM</sequence>
<organism evidence="3 4">
    <name type="scientific">Miscanthus lutarioriparius</name>
    <dbReference type="NCBI Taxonomy" id="422564"/>
    <lineage>
        <taxon>Eukaryota</taxon>
        <taxon>Viridiplantae</taxon>
        <taxon>Streptophyta</taxon>
        <taxon>Embryophyta</taxon>
        <taxon>Tracheophyta</taxon>
        <taxon>Spermatophyta</taxon>
        <taxon>Magnoliopsida</taxon>
        <taxon>Liliopsida</taxon>
        <taxon>Poales</taxon>
        <taxon>Poaceae</taxon>
        <taxon>PACMAD clade</taxon>
        <taxon>Panicoideae</taxon>
        <taxon>Andropogonodae</taxon>
        <taxon>Andropogoneae</taxon>
        <taxon>Saccharinae</taxon>
        <taxon>Miscanthus</taxon>
    </lineage>
</organism>
<reference evidence="3" key="1">
    <citation type="submission" date="2020-10" db="EMBL/GenBank/DDBJ databases">
        <authorList>
            <person name="Han B."/>
            <person name="Lu T."/>
            <person name="Zhao Q."/>
            <person name="Huang X."/>
            <person name="Zhao Y."/>
        </authorList>
    </citation>
    <scope>NUCLEOTIDE SEQUENCE</scope>
</reference>
<gene>
    <name evidence="3" type="ORF">NCGR_LOCUS23145</name>
</gene>
<evidence type="ECO:0000256" key="2">
    <source>
        <dbReference type="SAM" id="Phobius"/>
    </source>
</evidence>
<evidence type="ECO:0000256" key="1">
    <source>
        <dbReference type="SAM" id="MobiDB-lite"/>
    </source>
</evidence>
<keyword evidence="4" id="KW-1185">Reference proteome</keyword>